<sequence>MLTRLIDALRRLFRLLGFDQSAGGTGVPARGIPAAPPRDAPPLDRPGPAPQPMLALPQLMAVAGAFPTPSGAANGFTLGMIQSFAGQAQAFGAPPADKRLLPVPTNQPLMAVIGLSYGGDGTHLALPDLTGRTPVGGQQLGMTGPQTLAMTYLIATAATSGAPLPGMVVAFGGNTVPAGWAKCDGSLLTIPSNVALYQVIGQTFGGNAVTFGLPGLAGFAVIGAGAAPGLPAVALGGHVPEPVPAMGLNYLINVAAAAPPASGTGAFPQSEGWLGQVIAYAGSAPPPGWALCDGALLAAGQYPALFELIGTTYGGAGQSFALPDLRGRILIGA</sequence>
<feature type="domain" description="Phage tail collar" evidence="2">
    <location>
        <begin position="166"/>
        <end position="218"/>
    </location>
</feature>
<evidence type="ECO:0000259" key="2">
    <source>
        <dbReference type="Pfam" id="PF07484"/>
    </source>
</evidence>
<accession>A0A4S1W3Z2</accession>
<proteinExistence type="predicted"/>
<dbReference type="AlphaFoldDB" id="A0A4S1W3Z2"/>
<comment type="caution">
    <text evidence="3">The sequence shown here is derived from an EMBL/GenBank/DDBJ whole genome shotgun (WGS) entry which is preliminary data.</text>
</comment>
<dbReference type="OrthoDB" id="9810174at2"/>
<feature type="domain" description="Phage tail collar" evidence="2">
    <location>
        <begin position="79"/>
        <end position="134"/>
    </location>
</feature>
<dbReference type="InterPro" id="IPR011083">
    <property type="entry name" value="Phage_tail_collar_dom"/>
</dbReference>
<evidence type="ECO:0000313" key="3">
    <source>
        <dbReference type="EMBL" id="TGX37268.1"/>
    </source>
</evidence>
<organism evidence="3 4">
    <name type="scientific">Sphingomonas naasensis</name>
    <dbReference type="NCBI Taxonomy" id="1344951"/>
    <lineage>
        <taxon>Bacteria</taxon>
        <taxon>Pseudomonadati</taxon>
        <taxon>Pseudomonadota</taxon>
        <taxon>Alphaproteobacteria</taxon>
        <taxon>Sphingomonadales</taxon>
        <taxon>Sphingomonadaceae</taxon>
        <taxon>Sphingomonas</taxon>
    </lineage>
</organism>
<dbReference type="RefSeq" id="WP_135987434.1">
    <property type="nucleotide sequence ID" value="NZ_JAASQM010000001.1"/>
</dbReference>
<reference evidence="3 4" key="1">
    <citation type="submission" date="2019-04" db="EMBL/GenBank/DDBJ databases">
        <title>Sphingomonas psychrotolerans sp. nov., isolated from soil in the Tianshan Mountains, Xinjiang, China.</title>
        <authorList>
            <person name="Luo Y."/>
            <person name="Sheng H."/>
        </authorList>
    </citation>
    <scope>NUCLEOTIDE SEQUENCE [LARGE SCALE GENOMIC DNA]</scope>
    <source>
        <strain evidence="3 4">KIS18-15</strain>
    </source>
</reference>
<evidence type="ECO:0000256" key="1">
    <source>
        <dbReference type="SAM" id="MobiDB-lite"/>
    </source>
</evidence>
<dbReference type="Gene3D" id="3.90.1340.10">
    <property type="entry name" value="Phage tail collar domain"/>
    <property type="match status" value="3"/>
</dbReference>
<dbReference type="SUPFAM" id="SSF88874">
    <property type="entry name" value="Receptor-binding domain of short tail fibre protein gp12"/>
    <property type="match status" value="3"/>
</dbReference>
<feature type="region of interest" description="Disordered" evidence="1">
    <location>
        <begin position="26"/>
        <end position="49"/>
    </location>
</feature>
<keyword evidence="4" id="KW-1185">Reference proteome</keyword>
<feature type="domain" description="Phage tail collar" evidence="2">
    <location>
        <begin position="275"/>
        <end position="329"/>
    </location>
</feature>
<evidence type="ECO:0000313" key="4">
    <source>
        <dbReference type="Proteomes" id="UP000309848"/>
    </source>
</evidence>
<dbReference type="EMBL" id="SRXU01000013">
    <property type="protein sequence ID" value="TGX37268.1"/>
    <property type="molecule type" value="Genomic_DNA"/>
</dbReference>
<feature type="compositionally biased region" description="Pro residues" evidence="1">
    <location>
        <begin position="34"/>
        <end position="49"/>
    </location>
</feature>
<name>A0A4S1W3Z2_9SPHN</name>
<dbReference type="InterPro" id="IPR037053">
    <property type="entry name" value="Phage_tail_collar_dom_sf"/>
</dbReference>
<protein>
    <recommendedName>
        <fullName evidence="2">Phage tail collar domain-containing protein</fullName>
    </recommendedName>
</protein>
<dbReference type="Pfam" id="PF07484">
    <property type="entry name" value="Collar"/>
    <property type="match status" value="3"/>
</dbReference>
<dbReference type="Proteomes" id="UP000309848">
    <property type="component" value="Unassembled WGS sequence"/>
</dbReference>
<gene>
    <name evidence="3" type="ORF">E5A74_20185</name>
</gene>